<sequence>MDANVATPSLTYHRDVTTGVEPADSAAGSVGQAGSQRSSSRHRSGGTGAAGSRTGRSSASSRAGRNGGRHAGGADQDPGSAGPASSDGRRDSSRPSPTPFDESRALESTKPIDPAESSSVDRRTDDRHGRQEHRRDHDVGGAVSLPNEPGALSMDADVDRVVDVLYRRLERKFRIERQRKGL</sequence>
<feature type="compositionally biased region" description="Polar residues" evidence="1">
    <location>
        <begin position="1"/>
        <end position="10"/>
    </location>
</feature>
<feature type="compositionally biased region" description="Low complexity" evidence="1">
    <location>
        <begin position="25"/>
        <end position="38"/>
    </location>
</feature>
<evidence type="ECO:0000313" key="2">
    <source>
        <dbReference type="EMBL" id="QCC51223.1"/>
    </source>
</evidence>
<feature type="region of interest" description="Disordered" evidence="1">
    <location>
        <begin position="1"/>
        <end position="152"/>
    </location>
</feature>
<organism evidence="2 3">
    <name type="scientific">Halapricum salinum</name>
    <dbReference type="NCBI Taxonomy" id="1457250"/>
    <lineage>
        <taxon>Archaea</taxon>
        <taxon>Methanobacteriati</taxon>
        <taxon>Methanobacteriota</taxon>
        <taxon>Stenosarchaea group</taxon>
        <taxon>Halobacteria</taxon>
        <taxon>Halobacteriales</taxon>
        <taxon>Haloarculaceae</taxon>
        <taxon>Halapricum</taxon>
    </lineage>
</organism>
<feature type="compositionally biased region" description="Low complexity" evidence="1">
    <location>
        <begin position="50"/>
        <end position="64"/>
    </location>
</feature>
<dbReference type="EMBL" id="CP031310">
    <property type="protein sequence ID" value="QCC51223.1"/>
    <property type="molecule type" value="Genomic_DNA"/>
</dbReference>
<accession>A0A4D6HB65</accession>
<evidence type="ECO:0000256" key="1">
    <source>
        <dbReference type="SAM" id="MobiDB-lite"/>
    </source>
</evidence>
<gene>
    <name evidence="2" type="ORF">DV733_08190</name>
</gene>
<evidence type="ECO:0000313" key="3">
    <source>
        <dbReference type="Proteomes" id="UP000296706"/>
    </source>
</evidence>
<dbReference type="KEGG" id="hsn:DV733_08190"/>
<dbReference type="STRING" id="1457250.GCA_000755225_01269"/>
<keyword evidence="3" id="KW-1185">Reference proteome</keyword>
<dbReference type="AlphaFoldDB" id="A0A4D6HB65"/>
<proteinExistence type="predicted"/>
<protein>
    <submittedName>
        <fullName evidence="2">Uncharacterized protein</fullName>
    </submittedName>
</protein>
<reference evidence="2 3" key="1">
    <citation type="journal article" date="2019" name="Nat. Commun.">
        <title>A new type of DNA phosphorothioation-based antiviral system in archaea.</title>
        <authorList>
            <person name="Xiong L."/>
            <person name="Liu S."/>
            <person name="Chen S."/>
            <person name="Xiao Y."/>
            <person name="Zhu B."/>
            <person name="Gao Y."/>
            <person name="Zhang Y."/>
            <person name="Chen B."/>
            <person name="Luo J."/>
            <person name="Deng Z."/>
            <person name="Chen X."/>
            <person name="Wang L."/>
            <person name="Chen S."/>
        </authorList>
    </citation>
    <scope>NUCLEOTIDE SEQUENCE [LARGE SCALE GENOMIC DNA]</scope>
    <source>
        <strain evidence="2 3">CBA1105</strain>
    </source>
</reference>
<feature type="compositionally biased region" description="Basic and acidic residues" evidence="1">
    <location>
        <begin position="119"/>
        <end position="139"/>
    </location>
</feature>
<name>A0A4D6HB65_9EURY</name>
<dbReference type="Proteomes" id="UP000296706">
    <property type="component" value="Chromosome"/>
</dbReference>